<keyword evidence="2" id="KW-1185">Reference proteome</keyword>
<evidence type="ECO:0000313" key="1">
    <source>
        <dbReference type="EMBL" id="MBZ6150283.1"/>
    </source>
</evidence>
<name>A0ABS7VYG7_STROV</name>
<sequence>MAALAWLLIPLLAAVGAGLWGSWVNRTRKARSDGPELDGYARFRAAMEKPRTDV</sequence>
<dbReference type="Proteomes" id="UP000758701">
    <property type="component" value="Unassembled WGS sequence"/>
</dbReference>
<dbReference type="RefSeq" id="WP_224285846.1">
    <property type="nucleotide sequence ID" value="NZ_BNEG01000003.1"/>
</dbReference>
<dbReference type="EMBL" id="JAHSTP010000001">
    <property type="protein sequence ID" value="MBZ6150283.1"/>
    <property type="molecule type" value="Genomic_DNA"/>
</dbReference>
<comment type="caution">
    <text evidence="1">The sequence shown here is derived from an EMBL/GenBank/DDBJ whole genome shotgun (WGS) entry which is preliminary data.</text>
</comment>
<evidence type="ECO:0000313" key="2">
    <source>
        <dbReference type="Proteomes" id="UP000758701"/>
    </source>
</evidence>
<organism evidence="1 2">
    <name type="scientific">Streptomyces olivaceus</name>
    <dbReference type="NCBI Taxonomy" id="47716"/>
    <lineage>
        <taxon>Bacteria</taxon>
        <taxon>Bacillati</taxon>
        <taxon>Actinomycetota</taxon>
        <taxon>Actinomycetes</taxon>
        <taxon>Kitasatosporales</taxon>
        <taxon>Streptomycetaceae</taxon>
        <taxon>Streptomyces</taxon>
    </lineage>
</organism>
<proteinExistence type="predicted"/>
<protein>
    <submittedName>
        <fullName evidence="1">Uncharacterized protein</fullName>
    </submittedName>
</protein>
<accession>A0ABS7VYG7</accession>
<gene>
    <name evidence="1" type="ORF">KVH32_03745</name>
</gene>
<reference evidence="1 2" key="1">
    <citation type="submission" date="2021-06" db="EMBL/GenBank/DDBJ databases">
        <title>Ecological speciation of a Streptomyces species isolated from different habitats and geographic origins.</title>
        <authorList>
            <person name="Wang J."/>
        </authorList>
    </citation>
    <scope>NUCLEOTIDE SEQUENCE [LARGE SCALE GENOMIC DNA]</scope>
    <source>
        <strain evidence="1 2">FXJ8.012</strain>
    </source>
</reference>